<protein>
    <recommendedName>
        <fullName evidence="4">VOC domain-containing protein</fullName>
    </recommendedName>
</protein>
<dbReference type="Gene3D" id="3.10.180.10">
    <property type="entry name" value="2,3-Dihydroxybiphenyl 1,2-Dioxygenase, domain 1"/>
    <property type="match status" value="1"/>
</dbReference>
<name>A0A699SK07_TANCI</name>
<evidence type="ECO:0000259" key="1">
    <source>
        <dbReference type="Pfam" id="PF22658"/>
    </source>
</evidence>
<dbReference type="AlphaFoldDB" id="A0A699SK07"/>
<sequence>MQAAPLLVLDVPREARVQYLAADYGRHDAGALASAVLRLRKRLGGLVTKEALGAIAENDMVRMVELVLAYYDKSYGYGLEGRKGVTHDGFDGLMVGHPQAPYHLEFTSQAGHVAERSPSPEHLLVFYYPEQATWEAAVAQLRAHGYQPVPAHNPYWDQQGLTFEDPD</sequence>
<accession>A0A699SK07</accession>
<proteinExistence type="predicted"/>
<dbReference type="Pfam" id="PF22658">
    <property type="entry name" value="YycE-like_N"/>
    <property type="match status" value="1"/>
</dbReference>
<feature type="non-terminal residue" evidence="3">
    <location>
        <position position="167"/>
    </location>
</feature>
<dbReference type="Pfam" id="PF22659">
    <property type="entry name" value="YycE-like_C"/>
    <property type="match status" value="1"/>
</dbReference>
<dbReference type="InterPro" id="IPR029068">
    <property type="entry name" value="Glyas_Bleomycin-R_OHBP_Dase"/>
</dbReference>
<reference evidence="3" key="1">
    <citation type="journal article" date="2019" name="Sci. Rep.">
        <title>Draft genome of Tanacetum cinerariifolium, the natural source of mosquito coil.</title>
        <authorList>
            <person name="Yamashiro T."/>
            <person name="Shiraishi A."/>
            <person name="Satake H."/>
            <person name="Nakayama K."/>
        </authorList>
    </citation>
    <scope>NUCLEOTIDE SEQUENCE</scope>
</reference>
<dbReference type="InterPro" id="IPR058998">
    <property type="entry name" value="YycE-like_N"/>
</dbReference>
<feature type="domain" description="YycE-like N-terminal" evidence="1">
    <location>
        <begin position="86"/>
        <end position="107"/>
    </location>
</feature>
<organism evidence="3">
    <name type="scientific">Tanacetum cinerariifolium</name>
    <name type="common">Dalmatian daisy</name>
    <name type="synonym">Chrysanthemum cinerariifolium</name>
    <dbReference type="NCBI Taxonomy" id="118510"/>
    <lineage>
        <taxon>Eukaryota</taxon>
        <taxon>Viridiplantae</taxon>
        <taxon>Streptophyta</taxon>
        <taxon>Embryophyta</taxon>
        <taxon>Tracheophyta</taxon>
        <taxon>Spermatophyta</taxon>
        <taxon>Magnoliopsida</taxon>
        <taxon>eudicotyledons</taxon>
        <taxon>Gunneridae</taxon>
        <taxon>Pentapetalae</taxon>
        <taxon>asterids</taxon>
        <taxon>campanulids</taxon>
        <taxon>Asterales</taxon>
        <taxon>Asteraceae</taxon>
        <taxon>Asteroideae</taxon>
        <taxon>Anthemideae</taxon>
        <taxon>Anthemidinae</taxon>
        <taxon>Tanacetum</taxon>
    </lineage>
</organism>
<dbReference type="EMBL" id="BKCJ011169672">
    <property type="protein sequence ID" value="GFC98036.1"/>
    <property type="molecule type" value="Genomic_DNA"/>
</dbReference>
<evidence type="ECO:0000313" key="3">
    <source>
        <dbReference type="EMBL" id="GFC98036.1"/>
    </source>
</evidence>
<evidence type="ECO:0000259" key="2">
    <source>
        <dbReference type="Pfam" id="PF22659"/>
    </source>
</evidence>
<evidence type="ECO:0008006" key="4">
    <source>
        <dbReference type="Google" id="ProtNLM"/>
    </source>
</evidence>
<dbReference type="SUPFAM" id="SSF54593">
    <property type="entry name" value="Glyoxalase/Bleomycin resistance protein/Dihydroxybiphenyl dioxygenase"/>
    <property type="match status" value="1"/>
</dbReference>
<dbReference type="InterPro" id="IPR058997">
    <property type="entry name" value="YycE-like_C"/>
</dbReference>
<comment type="caution">
    <text evidence="3">The sequence shown here is derived from an EMBL/GenBank/DDBJ whole genome shotgun (WGS) entry which is preliminary data.</text>
</comment>
<gene>
    <name evidence="3" type="ORF">Tci_870006</name>
</gene>
<feature type="domain" description="YycE-like C-terminal" evidence="2">
    <location>
        <begin position="121"/>
        <end position="167"/>
    </location>
</feature>